<gene>
    <name evidence="3" type="ORF">EJ08DRAFT_491272</name>
</gene>
<feature type="region of interest" description="Disordered" evidence="1">
    <location>
        <begin position="76"/>
        <end position="112"/>
    </location>
</feature>
<proteinExistence type="predicted"/>
<feature type="compositionally biased region" description="Polar residues" evidence="1">
    <location>
        <begin position="101"/>
        <end position="112"/>
    </location>
</feature>
<keyword evidence="2" id="KW-0472">Membrane</keyword>
<keyword evidence="4" id="KW-1185">Reference proteome</keyword>
<evidence type="ECO:0000256" key="2">
    <source>
        <dbReference type="SAM" id="Phobius"/>
    </source>
</evidence>
<accession>A0A9P4NH61</accession>
<dbReference type="AlphaFoldDB" id="A0A9P4NH61"/>
<keyword evidence="2" id="KW-1133">Transmembrane helix</keyword>
<sequence>MSEIASDSTSASILAVAASTTDASTPSPLGQTQVEPGLLAIIIVLGSLCVIATICYLTEWPEKLTSIPKLPPDLRRRGFWPRGTRPTSTKPPTTSSSARTVTCSEPQPTTSTYRPRYNLYAATPRRQQADCRAIPLVGYGSVPSGRDDFTPVASHGRNVVGKTARNPLGRGDGSAVKKDDWVGVGRQRRNSLGRGERSKVNRNDRSPVKKNDRSPMERNDRTSARRLDRVPQERNNRATVQRQSRVTTERLGRTPAVRHARGAEERHDRTREGRQDRVHPNRTAVETPDWSPSRAKK</sequence>
<evidence type="ECO:0000313" key="3">
    <source>
        <dbReference type="EMBL" id="KAF2421527.1"/>
    </source>
</evidence>
<dbReference type="Proteomes" id="UP000800235">
    <property type="component" value="Unassembled WGS sequence"/>
</dbReference>
<evidence type="ECO:0000256" key="1">
    <source>
        <dbReference type="SAM" id="MobiDB-lite"/>
    </source>
</evidence>
<evidence type="ECO:0008006" key="5">
    <source>
        <dbReference type="Google" id="ProtNLM"/>
    </source>
</evidence>
<feature type="region of interest" description="Disordered" evidence="1">
    <location>
        <begin position="144"/>
        <end position="297"/>
    </location>
</feature>
<feature type="compositionally biased region" description="Polar residues" evidence="1">
    <location>
        <begin position="237"/>
        <end position="246"/>
    </location>
</feature>
<organism evidence="3 4">
    <name type="scientific">Tothia fuscella</name>
    <dbReference type="NCBI Taxonomy" id="1048955"/>
    <lineage>
        <taxon>Eukaryota</taxon>
        <taxon>Fungi</taxon>
        <taxon>Dikarya</taxon>
        <taxon>Ascomycota</taxon>
        <taxon>Pezizomycotina</taxon>
        <taxon>Dothideomycetes</taxon>
        <taxon>Pleosporomycetidae</taxon>
        <taxon>Venturiales</taxon>
        <taxon>Cylindrosympodiaceae</taxon>
        <taxon>Tothia</taxon>
    </lineage>
</organism>
<evidence type="ECO:0000313" key="4">
    <source>
        <dbReference type="Proteomes" id="UP000800235"/>
    </source>
</evidence>
<dbReference type="EMBL" id="MU007097">
    <property type="protein sequence ID" value="KAF2421527.1"/>
    <property type="molecule type" value="Genomic_DNA"/>
</dbReference>
<feature type="compositionally biased region" description="Low complexity" evidence="1">
    <location>
        <begin position="81"/>
        <end position="100"/>
    </location>
</feature>
<reference evidence="3" key="1">
    <citation type="journal article" date="2020" name="Stud. Mycol.">
        <title>101 Dothideomycetes genomes: a test case for predicting lifestyles and emergence of pathogens.</title>
        <authorList>
            <person name="Haridas S."/>
            <person name="Albert R."/>
            <person name="Binder M."/>
            <person name="Bloem J."/>
            <person name="Labutti K."/>
            <person name="Salamov A."/>
            <person name="Andreopoulos B."/>
            <person name="Baker S."/>
            <person name="Barry K."/>
            <person name="Bills G."/>
            <person name="Bluhm B."/>
            <person name="Cannon C."/>
            <person name="Castanera R."/>
            <person name="Culley D."/>
            <person name="Daum C."/>
            <person name="Ezra D."/>
            <person name="Gonzalez J."/>
            <person name="Henrissat B."/>
            <person name="Kuo A."/>
            <person name="Liang C."/>
            <person name="Lipzen A."/>
            <person name="Lutzoni F."/>
            <person name="Magnuson J."/>
            <person name="Mondo S."/>
            <person name="Nolan M."/>
            <person name="Ohm R."/>
            <person name="Pangilinan J."/>
            <person name="Park H.-J."/>
            <person name="Ramirez L."/>
            <person name="Alfaro M."/>
            <person name="Sun H."/>
            <person name="Tritt A."/>
            <person name="Yoshinaga Y."/>
            <person name="Zwiers L.-H."/>
            <person name="Turgeon B."/>
            <person name="Goodwin S."/>
            <person name="Spatafora J."/>
            <person name="Crous P."/>
            <person name="Grigoriev I."/>
        </authorList>
    </citation>
    <scope>NUCLEOTIDE SEQUENCE</scope>
    <source>
        <strain evidence="3">CBS 130266</strain>
    </source>
</reference>
<keyword evidence="2" id="KW-0812">Transmembrane</keyword>
<comment type="caution">
    <text evidence="3">The sequence shown here is derived from an EMBL/GenBank/DDBJ whole genome shotgun (WGS) entry which is preliminary data.</text>
</comment>
<feature type="compositionally biased region" description="Basic and acidic residues" evidence="1">
    <location>
        <begin position="194"/>
        <end position="236"/>
    </location>
</feature>
<feature type="compositionally biased region" description="Basic and acidic residues" evidence="1">
    <location>
        <begin position="261"/>
        <end position="279"/>
    </location>
</feature>
<name>A0A9P4NH61_9PEZI</name>
<feature type="transmembrane region" description="Helical" evidence="2">
    <location>
        <begin position="39"/>
        <end position="57"/>
    </location>
</feature>
<protein>
    <recommendedName>
        <fullName evidence="5">Transmembrane protein</fullName>
    </recommendedName>
</protein>